<dbReference type="AlphaFoldDB" id="B0THK9"/>
<organism evidence="1 2">
    <name type="scientific">Heliobacterium modesticaldum (strain ATCC 51547 / Ice1)</name>
    <dbReference type="NCBI Taxonomy" id="498761"/>
    <lineage>
        <taxon>Bacteria</taxon>
        <taxon>Bacillati</taxon>
        <taxon>Bacillota</taxon>
        <taxon>Clostridia</taxon>
        <taxon>Eubacteriales</taxon>
        <taxon>Heliobacteriaceae</taxon>
        <taxon>Heliomicrobium</taxon>
    </lineage>
</organism>
<dbReference type="STRING" id="498761.HM1_1127"/>
<keyword evidence="2" id="KW-1185">Reference proteome</keyword>
<sequence>MAVAGLGGEDEIFLIGQTSSPLSNTVKNRCQYIRQKE</sequence>
<evidence type="ECO:0000313" key="1">
    <source>
        <dbReference type="EMBL" id="ABZ83447.1"/>
    </source>
</evidence>
<gene>
    <name evidence="1" type="ORF">HM1_1127</name>
</gene>
<reference evidence="1 2" key="1">
    <citation type="journal article" date="2008" name="J. Bacteriol.">
        <title>The genome of Heliobacterium modesticaldum, a phototrophic representative of the Firmicutes containing the simplest photosynthetic apparatus.</title>
        <authorList>
            <person name="Sattley W.M."/>
            <person name="Madigan M.T."/>
            <person name="Swingley W.D."/>
            <person name="Cheung P.C."/>
            <person name="Clocksin K.M."/>
            <person name="Conrad A.L."/>
            <person name="Dejesa L.C."/>
            <person name="Honchak B.M."/>
            <person name="Jung D.O."/>
            <person name="Karbach L.E."/>
            <person name="Kurdoglu A."/>
            <person name="Lahiri S."/>
            <person name="Mastrian S.D."/>
            <person name="Page L.E."/>
            <person name="Taylor H.L."/>
            <person name="Wang Z.T."/>
            <person name="Raymond J."/>
            <person name="Chen M."/>
            <person name="Blankenship R.E."/>
            <person name="Touchman J.W."/>
        </authorList>
    </citation>
    <scope>NUCLEOTIDE SEQUENCE [LARGE SCALE GENOMIC DNA]</scope>
    <source>
        <strain evidence="2">ATCC 51547 / Ice1</strain>
    </source>
</reference>
<dbReference type="EMBL" id="CP000930">
    <property type="protein sequence ID" value="ABZ83447.1"/>
    <property type="molecule type" value="Genomic_DNA"/>
</dbReference>
<name>B0THK9_HELMI</name>
<dbReference type="HOGENOM" id="CLU_3344441_0_0_9"/>
<dbReference type="KEGG" id="hmo:HM1_1127"/>
<proteinExistence type="predicted"/>
<protein>
    <submittedName>
        <fullName evidence="1">Uncharacterized protein</fullName>
    </submittedName>
</protein>
<dbReference type="Proteomes" id="UP000008550">
    <property type="component" value="Chromosome"/>
</dbReference>
<accession>B0THK9</accession>
<evidence type="ECO:0000313" key="2">
    <source>
        <dbReference type="Proteomes" id="UP000008550"/>
    </source>
</evidence>